<dbReference type="InterPro" id="IPR000259">
    <property type="entry name" value="Adhesion_dom_fimbrial"/>
</dbReference>
<dbReference type="GO" id="GO:0009289">
    <property type="term" value="C:pilus"/>
    <property type="evidence" value="ECO:0007669"/>
    <property type="project" value="InterPro"/>
</dbReference>
<sequence>MMNSKCLLLLAATLLATTVHAEITARSSTKFVGRITVATCNIVVGDDNQTINMGEISSAELDAKGKSAPVPFSINLYGCDTENKNVKIAFDRTGTGATGSLIPVDGVSGIALGLLDSDGSPLYFGRKTIGQKIKKGDNTLLLSAYIAKTGPINSGSFSRLLHYTLYYD</sequence>
<evidence type="ECO:0000313" key="3">
    <source>
        <dbReference type="EMBL" id="VEI64638.1"/>
    </source>
</evidence>
<dbReference type="SUPFAM" id="SSF49401">
    <property type="entry name" value="Bacterial adhesins"/>
    <property type="match status" value="1"/>
</dbReference>
<gene>
    <name evidence="3" type="primary">smfA_9</name>
    <name evidence="3" type="ORF">NCTC13193_01210</name>
</gene>
<accession>A0A448SA93</accession>
<dbReference type="EMBL" id="LR134492">
    <property type="protein sequence ID" value="VEI64638.1"/>
    <property type="molecule type" value="Genomic_DNA"/>
</dbReference>
<reference evidence="3 4" key="1">
    <citation type="submission" date="2018-12" db="EMBL/GenBank/DDBJ databases">
        <authorList>
            <consortium name="Pathogen Informatics"/>
        </authorList>
    </citation>
    <scope>NUCLEOTIDE SEQUENCE [LARGE SCALE GENOMIC DNA]</scope>
    <source>
        <strain evidence="3 4">NCTC13193</strain>
    </source>
</reference>
<dbReference type="Gene3D" id="2.60.40.1090">
    <property type="entry name" value="Fimbrial-type adhesion domain"/>
    <property type="match status" value="1"/>
</dbReference>
<feature type="domain" description="Fimbrial-type adhesion" evidence="2">
    <location>
        <begin position="31"/>
        <end position="167"/>
    </location>
</feature>
<feature type="chain" id="PRO_5019587577" evidence="1">
    <location>
        <begin position="22"/>
        <end position="168"/>
    </location>
</feature>
<protein>
    <submittedName>
        <fullName evidence="3">Fimbria A protein</fullName>
    </submittedName>
</protein>
<dbReference type="PANTHER" id="PTHR33420">
    <property type="entry name" value="FIMBRIAL SUBUNIT ELFA-RELATED"/>
    <property type="match status" value="1"/>
</dbReference>
<evidence type="ECO:0000259" key="2">
    <source>
        <dbReference type="Pfam" id="PF00419"/>
    </source>
</evidence>
<dbReference type="Pfam" id="PF00419">
    <property type="entry name" value="Fimbrial"/>
    <property type="match status" value="1"/>
</dbReference>
<dbReference type="InterPro" id="IPR008966">
    <property type="entry name" value="Adhesion_dom_sf"/>
</dbReference>
<dbReference type="Proteomes" id="UP000270487">
    <property type="component" value="Chromosome"/>
</dbReference>
<dbReference type="GO" id="GO:0043709">
    <property type="term" value="P:cell adhesion involved in single-species biofilm formation"/>
    <property type="evidence" value="ECO:0007669"/>
    <property type="project" value="TreeGrafter"/>
</dbReference>
<organism evidence="3 4">
    <name type="scientific">Serratia fonticola</name>
    <dbReference type="NCBI Taxonomy" id="47917"/>
    <lineage>
        <taxon>Bacteria</taxon>
        <taxon>Pseudomonadati</taxon>
        <taxon>Pseudomonadota</taxon>
        <taxon>Gammaproteobacteria</taxon>
        <taxon>Enterobacterales</taxon>
        <taxon>Yersiniaceae</taxon>
        <taxon>Serratia</taxon>
    </lineage>
</organism>
<proteinExistence type="predicted"/>
<dbReference type="RefSeq" id="WP_164721861.1">
    <property type="nucleotide sequence ID" value="NZ_CAMISM010000015.1"/>
</dbReference>
<evidence type="ECO:0000313" key="4">
    <source>
        <dbReference type="Proteomes" id="UP000270487"/>
    </source>
</evidence>
<keyword evidence="1" id="KW-0732">Signal</keyword>
<dbReference type="InterPro" id="IPR050263">
    <property type="entry name" value="Bact_Fimbrial_Adh_Pro"/>
</dbReference>
<dbReference type="PANTHER" id="PTHR33420:SF26">
    <property type="entry name" value="FIMBRIAL SUBUNIT"/>
    <property type="match status" value="1"/>
</dbReference>
<dbReference type="InterPro" id="IPR036937">
    <property type="entry name" value="Adhesion_dom_fimbrial_sf"/>
</dbReference>
<name>A0A448SA93_SERFO</name>
<evidence type="ECO:0000256" key="1">
    <source>
        <dbReference type="SAM" id="SignalP"/>
    </source>
</evidence>
<dbReference type="AlphaFoldDB" id="A0A448SA93"/>
<feature type="signal peptide" evidence="1">
    <location>
        <begin position="1"/>
        <end position="21"/>
    </location>
</feature>